<keyword evidence="7" id="KW-0206">Cytoskeleton</keyword>
<dbReference type="Pfam" id="PF03133">
    <property type="entry name" value="TTL"/>
    <property type="match status" value="1"/>
</dbReference>
<dbReference type="AlphaFoldDB" id="A0A8J1MZU3"/>
<dbReference type="GO" id="GO:0005930">
    <property type="term" value="C:axoneme"/>
    <property type="evidence" value="ECO:0000318"/>
    <property type="project" value="GO_Central"/>
</dbReference>
<feature type="domain" description="ATP-grasp" evidence="11">
    <location>
        <begin position="505"/>
        <end position="549"/>
    </location>
</feature>
<evidence type="ECO:0000256" key="9">
    <source>
        <dbReference type="PROSITE-ProRule" id="PRU00409"/>
    </source>
</evidence>
<keyword evidence="6" id="KW-0966">Cell projection</keyword>
<evidence type="ECO:0000256" key="8">
    <source>
        <dbReference type="ARBA" id="ARBA00048944"/>
    </source>
</evidence>
<dbReference type="PANTHER" id="PTHR45870">
    <property type="entry name" value="TUBULIN MONOGLYCYLASE TTLL3"/>
    <property type="match status" value="1"/>
</dbReference>
<dbReference type="InterPro" id="IPR051437">
    <property type="entry name" value="TTLL_monoglycylase"/>
</dbReference>
<evidence type="ECO:0000256" key="6">
    <source>
        <dbReference type="ARBA" id="ARBA00022846"/>
    </source>
</evidence>
<dbReference type="GO" id="GO:0070736">
    <property type="term" value="F:protein-glycine ligase activity, initiating"/>
    <property type="evidence" value="ECO:0000318"/>
    <property type="project" value="GO_Central"/>
</dbReference>
<keyword evidence="3" id="KW-0436">Ligase</keyword>
<evidence type="ECO:0000256" key="7">
    <source>
        <dbReference type="ARBA" id="ARBA00023212"/>
    </source>
</evidence>
<comment type="catalytic activity">
    <reaction evidence="8">
        <text>L-glutamyl-[protein] + glycine + ATP = glycyl-L-glutamyl-[protein] + ADP + phosphate + H(+)</text>
        <dbReference type="Rhea" id="RHEA:67180"/>
        <dbReference type="Rhea" id="RHEA-COMP:10208"/>
        <dbReference type="Rhea" id="RHEA-COMP:17207"/>
        <dbReference type="ChEBI" id="CHEBI:15378"/>
        <dbReference type="ChEBI" id="CHEBI:29973"/>
        <dbReference type="ChEBI" id="CHEBI:30616"/>
        <dbReference type="ChEBI" id="CHEBI:43474"/>
        <dbReference type="ChEBI" id="CHEBI:57305"/>
        <dbReference type="ChEBI" id="CHEBI:167890"/>
        <dbReference type="ChEBI" id="CHEBI:456216"/>
    </reaction>
    <physiologicalReaction direction="left-to-right" evidence="8">
        <dbReference type="Rhea" id="RHEA:67181"/>
    </physiologicalReaction>
</comment>
<dbReference type="RefSeq" id="XP_041446783.1">
    <property type="nucleotide sequence ID" value="XM_041590849.1"/>
</dbReference>
<evidence type="ECO:0000256" key="5">
    <source>
        <dbReference type="ARBA" id="ARBA00022840"/>
    </source>
</evidence>
<comment type="subcellular location">
    <subcellularLocation>
        <location evidence="1">Cytoplasm</location>
        <location evidence="1">Cytoskeleton</location>
        <location evidence="1">Flagellum axoneme</location>
    </subcellularLocation>
</comment>
<dbReference type="Proteomes" id="UP000186698">
    <property type="component" value="Chromosome 4L"/>
</dbReference>
<gene>
    <name evidence="13" type="primary">LOC108713586</name>
</gene>
<evidence type="ECO:0000256" key="1">
    <source>
        <dbReference type="ARBA" id="ARBA00004611"/>
    </source>
</evidence>
<dbReference type="SUPFAM" id="SSF56059">
    <property type="entry name" value="Glutathione synthetase ATP-binding domain-like"/>
    <property type="match status" value="1"/>
</dbReference>
<dbReference type="GO" id="GO:0005524">
    <property type="term" value="F:ATP binding"/>
    <property type="evidence" value="ECO:0007669"/>
    <property type="project" value="UniProtKB-UniRule"/>
</dbReference>
<reference evidence="13" key="1">
    <citation type="submission" date="2025-08" db="UniProtKB">
        <authorList>
            <consortium name="RefSeq"/>
        </authorList>
    </citation>
    <scope>IDENTIFICATION</scope>
    <source>
        <strain evidence="13">J_2021</strain>
        <tissue evidence="13">Erythrocytes</tissue>
    </source>
</reference>
<dbReference type="GO" id="GO:0030317">
    <property type="term" value="P:flagellated sperm motility"/>
    <property type="evidence" value="ECO:0000318"/>
    <property type="project" value="GO_Central"/>
</dbReference>
<accession>A0A8J1MZU3</accession>
<dbReference type="OrthoDB" id="202825at2759"/>
<keyword evidence="4 9" id="KW-0547">Nucleotide-binding</keyword>
<protein>
    <submittedName>
        <fullName evidence="13">Tubulin monoglycylase TTLL3</fullName>
    </submittedName>
</protein>
<keyword evidence="6" id="KW-0969">Cilium</keyword>
<dbReference type="InterPro" id="IPR004344">
    <property type="entry name" value="TTL/TTLL_fam"/>
</dbReference>
<dbReference type="PROSITE" id="PS50975">
    <property type="entry name" value="ATP_GRASP"/>
    <property type="match status" value="1"/>
</dbReference>
<dbReference type="GO" id="GO:0035082">
    <property type="term" value="P:axoneme assembly"/>
    <property type="evidence" value="ECO:0000318"/>
    <property type="project" value="GO_Central"/>
</dbReference>
<organism evidence="12 13">
    <name type="scientific">Xenopus laevis</name>
    <name type="common">African clawed frog</name>
    <dbReference type="NCBI Taxonomy" id="8355"/>
    <lineage>
        <taxon>Eukaryota</taxon>
        <taxon>Metazoa</taxon>
        <taxon>Chordata</taxon>
        <taxon>Craniata</taxon>
        <taxon>Vertebrata</taxon>
        <taxon>Euteleostomi</taxon>
        <taxon>Amphibia</taxon>
        <taxon>Batrachia</taxon>
        <taxon>Anura</taxon>
        <taxon>Pipoidea</taxon>
        <taxon>Pipidae</taxon>
        <taxon>Xenopodinae</taxon>
        <taxon>Xenopus</taxon>
        <taxon>Xenopus</taxon>
    </lineage>
</organism>
<evidence type="ECO:0000256" key="2">
    <source>
        <dbReference type="ARBA" id="ARBA00022490"/>
    </source>
</evidence>
<dbReference type="KEGG" id="xla:108713586"/>
<proteinExistence type="predicted"/>
<name>A0A8J1MZU3_XENLA</name>
<dbReference type="GO" id="GO:0046872">
    <property type="term" value="F:metal ion binding"/>
    <property type="evidence" value="ECO:0007669"/>
    <property type="project" value="InterPro"/>
</dbReference>
<dbReference type="GO" id="GO:0007283">
    <property type="term" value="P:spermatogenesis"/>
    <property type="evidence" value="ECO:0000318"/>
    <property type="project" value="GO_Central"/>
</dbReference>
<evidence type="ECO:0000259" key="11">
    <source>
        <dbReference type="PROSITE" id="PS50975"/>
    </source>
</evidence>
<keyword evidence="5 9" id="KW-0067">ATP-binding</keyword>
<evidence type="ECO:0000313" key="13">
    <source>
        <dbReference type="RefSeq" id="XP_041446783.1"/>
    </source>
</evidence>
<keyword evidence="2" id="KW-0963">Cytoplasm</keyword>
<dbReference type="Gene3D" id="3.30.470.20">
    <property type="entry name" value="ATP-grasp fold, B domain"/>
    <property type="match status" value="1"/>
</dbReference>
<dbReference type="PROSITE" id="PS51221">
    <property type="entry name" value="TTL"/>
    <property type="match status" value="1"/>
</dbReference>
<evidence type="ECO:0000256" key="10">
    <source>
        <dbReference type="SAM" id="MobiDB-lite"/>
    </source>
</evidence>
<evidence type="ECO:0000313" key="12">
    <source>
        <dbReference type="Proteomes" id="UP000186698"/>
    </source>
</evidence>
<sequence>MYRKPEMHQSKSSISVKKAKEPKRDAFIYEAFVKKSAHDPSKDLGLARSTRDIVEAAIKDKKIFSISGCYPVLRNCLLRRGWVEKTTLRTAADANKLVDPDVNARFKETLLLTVDPNFLWNPRADAINHDSLRQDQMINHFKNAKCFTTKAGLCTLMDSMRWFSDVDPYSFVPRCYRLRQNDERQEFINDFIQTAARGILKWVSDSDIPEYPFDKPRPGQKRWIARHSYFEWLAERTTHKQRVKSDIILKSIEICQTYLDKLQHKKIDQEETKPKPTEFWKDFLKDYSHVIHDGATIENAAHYATRCHSLLHTLETVCPQIDIEGERNIWIIKPGAKSQGRGIICKNNLEDIMSLLDKDPVIPNEDYCVIQKYIERPLLIHGTKFDVRQWFLVTDWNPLTIWFYKRCYLRFSSQPFSVKNLSRSIHLCNNAVQKHCKNSPKRHPDLPEENMWHDYQFKEYLQMTGASDAWDDIILPGMKEIIIHTMKSAQNKVEHRKNSFHLYGADFMFGENFQPWLIEINSSPALSNSTSVSSKLSTQVQEDILRVVLDRKEDSKCDVGDFELLFKQPKIEIPTISQEKLLVKGVAIQKPCLLEKQNTPRVMNCQTFSKPNDLVYKEKNIKVDLASNLKKMDILPRKIVLDDIKGGTKPVTVKERVLPKLPILEYKQPKPERKLRDHSKERVDLYPITQPQHLKVKDTMRKLDYEKEKPKPCVYPITQPHHLKVKDTVRKLDYEKEKTKPCRFCRQQICTCHKPTAKKAFITAEFPSDLWKRRK</sequence>
<dbReference type="GO" id="GO:0015630">
    <property type="term" value="C:microtubule cytoskeleton"/>
    <property type="evidence" value="ECO:0000318"/>
    <property type="project" value="GO_Central"/>
</dbReference>
<dbReference type="InterPro" id="IPR011761">
    <property type="entry name" value="ATP-grasp"/>
</dbReference>
<keyword evidence="6" id="KW-0282">Flagellum</keyword>
<dbReference type="PANTHER" id="PTHR45870:SF9">
    <property type="entry name" value="TUBULIN MONOGLYCYLASE TTLL3-LIKE"/>
    <property type="match status" value="1"/>
</dbReference>
<dbReference type="GO" id="GO:0036126">
    <property type="term" value="C:sperm flagellum"/>
    <property type="evidence" value="ECO:0000318"/>
    <property type="project" value="GO_Central"/>
</dbReference>
<dbReference type="GeneID" id="108713586"/>
<evidence type="ECO:0000256" key="3">
    <source>
        <dbReference type="ARBA" id="ARBA00022598"/>
    </source>
</evidence>
<evidence type="ECO:0000256" key="4">
    <source>
        <dbReference type="ARBA" id="ARBA00022741"/>
    </source>
</evidence>
<keyword evidence="12" id="KW-1185">Reference proteome</keyword>
<feature type="region of interest" description="Disordered" evidence="10">
    <location>
        <begin position="1"/>
        <end position="20"/>
    </location>
</feature>
<dbReference type="FunFam" id="3.30.470.20:FF:000032">
    <property type="entry name" value="tubulin monoglycylase TTLL3 isoform X2"/>
    <property type="match status" value="1"/>
</dbReference>